<keyword evidence="3" id="KW-1185">Reference proteome</keyword>
<organism evidence="2 3">
    <name type="scientific">Ferrovibrio terrae</name>
    <dbReference type="NCBI Taxonomy" id="2594003"/>
    <lineage>
        <taxon>Bacteria</taxon>
        <taxon>Pseudomonadati</taxon>
        <taxon>Pseudomonadota</taxon>
        <taxon>Alphaproteobacteria</taxon>
        <taxon>Rhodospirillales</taxon>
        <taxon>Rhodospirillaceae</taxon>
        <taxon>Ferrovibrio</taxon>
    </lineage>
</organism>
<sequence>MIEQSPDQQSDERTEQETLQDMRVAAEQEFLAFGWQAAEVQLPGSAPDAPSRPGFSHGDFAVMHANPGWMVVALPAKLVLGTLPSASAVRRFVTKCVSFPAQPNGAIIGAARQAMLQAVEEELSMARQAADMLEAKIDDLLSSIDDIHAKSILFSRDD</sequence>
<protein>
    <submittedName>
        <fullName evidence="2">PLP-dependent decarboxylase</fullName>
    </submittedName>
</protein>
<evidence type="ECO:0000313" key="2">
    <source>
        <dbReference type="EMBL" id="QDO95776.1"/>
    </source>
</evidence>
<dbReference type="Proteomes" id="UP000317496">
    <property type="component" value="Chromosome"/>
</dbReference>
<name>A0A516GW93_9PROT</name>
<gene>
    <name evidence="2" type="ORF">FNB15_00075</name>
</gene>
<evidence type="ECO:0000313" key="3">
    <source>
        <dbReference type="Proteomes" id="UP000317496"/>
    </source>
</evidence>
<feature type="coiled-coil region" evidence="1">
    <location>
        <begin position="116"/>
        <end position="143"/>
    </location>
</feature>
<keyword evidence="1" id="KW-0175">Coiled coil</keyword>
<dbReference type="RefSeq" id="WP_144066757.1">
    <property type="nucleotide sequence ID" value="NZ_CP041636.1"/>
</dbReference>
<evidence type="ECO:0000256" key="1">
    <source>
        <dbReference type="SAM" id="Coils"/>
    </source>
</evidence>
<reference evidence="2 3" key="1">
    <citation type="submission" date="2019-07" db="EMBL/GenBank/DDBJ databases">
        <title>Genome sequencing for Ferrovibrio sp. K5.</title>
        <authorList>
            <person name="Park S.-J."/>
        </authorList>
    </citation>
    <scope>NUCLEOTIDE SEQUENCE [LARGE SCALE GENOMIC DNA]</scope>
    <source>
        <strain evidence="2 3">K5</strain>
    </source>
</reference>
<proteinExistence type="predicted"/>
<dbReference type="KEGG" id="fer:FNB15_00075"/>
<dbReference type="EMBL" id="CP041636">
    <property type="protein sequence ID" value="QDO95776.1"/>
    <property type="molecule type" value="Genomic_DNA"/>
</dbReference>
<accession>A0A516GW93</accession>
<dbReference type="AlphaFoldDB" id="A0A516GW93"/>